<evidence type="ECO:0000313" key="3">
    <source>
        <dbReference type="Proteomes" id="UP001152622"/>
    </source>
</evidence>
<dbReference type="OrthoDB" id="9942506at2759"/>
<dbReference type="SMART" id="SM00026">
    <property type="entry name" value="EPEND"/>
    <property type="match status" value="1"/>
</dbReference>
<reference evidence="2" key="1">
    <citation type="journal article" date="2023" name="Science">
        <title>Genome structures resolve the early diversification of teleost fishes.</title>
        <authorList>
            <person name="Parey E."/>
            <person name="Louis A."/>
            <person name="Montfort J."/>
            <person name="Bouchez O."/>
            <person name="Roques C."/>
            <person name="Iampietro C."/>
            <person name="Lluch J."/>
            <person name="Castinel A."/>
            <person name="Donnadieu C."/>
            <person name="Desvignes T."/>
            <person name="Floi Bucao C."/>
            <person name="Jouanno E."/>
            <person name="Wen M."/>
            <person name="Mejri S."/>
            <person name="Dirks R."/>
            <person name="Jansen H."/>
            <person name="Henkel C."/>
            <person name="Chen W.J."/>
            <person name="Zahm M."/>
            <person name="Cabau C."/>
            <person name="Klopp C."/>
            <person name="Thompson A.W."/>
            <person name="Robinson-Rechavi M."/>
            <person name="Braasch I."/>
            <person name="Lecointre G."/>
            <person name="Bobe J."/>
            <person name="Postlethwait J.H."/>
            <person name="Berthelot C."/>
            <person name="Roest Crollius H."/>
            <person name="Guiguen Y."/>
        </authorList>
    </citation>
    <scope>NUCLEOTIDE SEQUENCE</scope>
    <source>
        <strain evidence="2">WJC10195</strain>
    </source>
</reference>
<dbReference type="GO" id="GO:0007160">
    <property type="term" value="P:cell-matrix adhesion"/>
    <property type="evidence" value="ECO:0007669"/>
    <property type="project" value="InterPro"/>
</dbReference>
<evidence type="ECO:0000313" key="2">
    <source>
        <dbReference type="EMBL" id="KAJ8337520.1"/>
    </source>
</evidence>
<dbReference type="GO" id="GO:0005576">
    <property type="term" value="C:extracellular region"/>
    <property type="evidence" value="ECO:0007669"/>
    <property type="project" value="InterPro"/>
</dbReference>
<dbReference type="PRINTS" id="PR00317">
    <property type="entry name" value="EPENDYMIN"/>
</dbReference>
<dbReference type="Pfam" id="PF00811">
    <property type="entry name" value="Ependymin"/>
    <property type="match status" value="1"/>
</dbReference>
<keyword evidence="3" id="KW-1185">Reference proteome</keyword>
<dbReference type="PANTHER" id="PTHR10697:SF5">
    <property type="entry name" value="EPENDYMIN-RELATED"/>
    <property type="match status" value="1"/>
</dbReference>
<dbReference type="Proteomes" id="UP001152622">
    <property type="component" value="Chromosome 18"/>
</dbReference>
<dbReference type="InterPro" id="IPR001299">
    <property type="entry name" value="Ependymin"/>
</dbReference>
<sequence length="188" mass="21223">MCCLFALQADTNGELATYGRYKYDALGKKVRFFEMGMYKNTTFSVDLLVLFNEGVLYEIDWTRFRCTKKALRTEFQPMQVPKDAVLMGQTIMGTASAFAQGLLVNTWVGQIKETNAKYMSVFTGIGCVPLSYMEHNEKTGWAMVNYFNNMLGIDNPQAFFPPSICRNAELVGTTDFLEALLGEDAMQE</sequence>
<name>A0A9Q1EEV2_SYNKA</name>
<accession>A0A9Q1EEV2</accession>
<proteinExistence type="inferred from homology"/>
<comment type="caution">
    <text evidence="2">The sequence shown here is derived from an EMBL/GenBank/DDBJ whole genome shotgun (WGS) entry which is preliminary data.</text>
</comment>
<dbReference type="GO" id="GO:0005509">
    <property type="term" value="F:calcium ion binding"/>
    <property type="evidence" value="ECO:0007669"/>
    <property type="project" value="InterPro"/>
</dbReference>
<dbReference type="GO" id="GO:0005764">
    <property type="term" value="C:lysosome"/>
    <property type="evidence" value="ECO:0007669"/>
    <property type="project" value="TreeGrafter"/>
</dbReference>
<dbReference type="AlphaFoldDB" id="A0A9Q1EEV2"/>
<protein>
    <recommendedName>
        <fullName evidence="4">Ependymin</fullName>
    </recommendedName>
</protein>
<gene>
    <name evidence="2" type="ORF">SKAU_G00364860</name>
</gene>
<evidence type="ECO:0008006" key="4">
    <source>
        <dbReference type="Google" id="ProtNLM"/>
    </source>
</evidence>
<dbReference type="PANTHER" id="PTHR10697">
    <property type="entry name" value="MAMMALIAN EPENDYMIN-RELATED PROTEIN 1"/>
    <property type="match status" value="1"/>
</dbReference>
<evidence type="ECO:0000256" key="1">
    <source>
        <dbReference type="ARBA" id="ARBA00010771"/>
    </source>
</evidence>
<dbReference type="EMBL" id="JAINUF010000018">
    <property type="protein sequence ID" value="KAJ8337520.1"/>
    <property type="molecule type" value="Genomic_DNA"/>
</dbReference>
<comment type="similarity">
    <text evidence="1">Belongs to the ependymin family.</text>
</comment>
<organism evidence="2 3">
    <name type="scientific">Synaphobranchus kaupii</name>
    <name type="common">Kaup's arrowtooth eel</name>
    <dbReference type="NCBI Taxonomy" id="118154"/>
    <lineage>
        <taxon>Eukaryota</taxon>
        <taxon>Metazoa</taxon>
        <taxon>Chordata</taxon>
        <taxon>Craniata</taxon>
        <taxon>Vertebrata</taxon>
        <taxon>Euteleostomi</taxon>
        <taxon>Actinopterygii</taxon>
        <taxon>Neopterygii</taxon>
        <taxon>Teleostei</taxon>
        <taxon>Anguilliformes</taxon>
        <taxon>Synaphobranchidae</taxon>
        <taxon>Synaphobranchus</taxon>
    </lineage>
</organism>